<feature type="region of interest" description="Disordered" evidence="3">
    <location>
        <begin position="153"/>
        <end position="175"/>
    </location>
</feature>
<keyword evidence="6" id="KW-1185">Reference proteome</keyword>
<dbReference type="SUPFAM" id="SSF88697">
    <property type="entry name" value="PUA domain-like"/>
    <property type="match status" value="1"/>
</dbReference>
<dbReference type="PANTHER" id="PTHR14140:SF27">
    <property type="entry name" value="OS04G0289800 PROTEIN"/>
    <property type="match status" value="1"/>
</dbReference>
<dbReference type="InterPro" id="IPR036987">
    <property type="entry name" value="SRA-YDG_sf"/>
</dbReference>
<feature type="compositionally biased region" description="Basic and acidic residues" evidence="3">
    <location>
        <begin position="475"/>
        <end position="489"/>
    </location>
</feature>
<dbReference type="OrthoDB" id="2270193at2759"/>
<evidence type="ECO:0000259" key="4">
    <source>
        <dbReference type="PROSITE" id="PS51015"/>
    </source>
</evidence>
<dbReference type="InterPro" id="IPR045134">
    <property type="entry name" value="UHRF1/2-like"/>
</dbReference>
<proteinExistence type="predicted"/>
<dbReference type="STRING" id="97359.A0A550BW04"/>
<feature type="region of interest" description="Disordered" evidence="3">
    <location>
        <begin position="198"/>
        <end position="341"/>
    </location>
</feature>
<feature type="region of interest" description="Disordered" evidence="3">
    <location>
        <begin position="354"/>
        <end position="496"/>
    </location>
</feature>
<evidence type="ECO:0000256" key="1">
    <source>
        <dbReference type="ARBA" id="ARBA00023242"/>
    </source>
</evidence>
<evidence type="ECO:0000256" key="3">
    <source>
        <dbReference type="SAM" id="MobiDB-lite"/>
    </source>
</evidence>
<dbReference type="GO" id="GO:0044027">
    <property type="term" value="P:negative regulation of gene expression via chromosomal CpG island methylation"/>
    <property type="evidence" value="ECO:0007669"/>
    <property type="project" value="TreeGrafter"/>
</dbReference>
<accession>A0A550BW04</accession>
<evidence type="ECO:0000256" key="2">
    <source>
        <dbReference type="PROSITE-ProRule" id="PRU00358"/>
    </source>
</evidence>
<feature type="compositionally biased region" description="Polar residues" evidence="3">
    <location>
        <begin position="272"/>
        <end position="282"/>
    </location>
</feature>
<feature type="compositionally biased region" description="Low complexity" evidence="3">
    <location>
        <begin position="434"/>
        <end position="449"/>
    </location>
</feature>
<dbReference type="GO" id="GO:0016567">
    <property type="term" value="P:protein ubiquitination"/>
    <property type="evidence" value="ECO:0007669"/>
    <property type="project" value="TreeGrafter"/>
</dbReference>
<dbReference type="Gene3D" id="2.30.280.10">
    <property type="entry name" value="SRA-YDG"/>
    <property type="match status" value="1"/>
</dbReference>
<feature type="compositionally biased region" description="Low complexity" evidence="3">
    <location>
        <begin position="284"/>
        <end position="300"/>
    </location>
</feature>
<dbReference type="EMBL" id="VDMD01000061">
    <property type="protein sequence ID" value="TRM56686.1"/>
    <property type="molecule type" value="Genomic_DNA"/>
</dbReference>
<comment type="subcellular location">
    <subcellularLocation>
        <location evidence="2">Nucleus</location>
    </subcellularLocation>
</comment>
<dbReference type="GO" id="GO:0061630">
    <property type="term" value="F:ubiquitin protein ligase activity"/>
    <property type="evidence" value="ECO:0007669"/>
    <property type="project" value="TreeGrafter"/>
</dbReference>
<dbReference type="AlphaFoldDB" id="A0A550BW04"/>
<feature type="compositionally biased region" description="Low complexity" evidence="3">
    <location>
        <begin position="326"/>
        <end position="336"/>
    </location>
</feature>
<organism evidence="5 6">
    <name type="scientific">Schizophyllum amplum</name>
    <dbReference type="NCBI Taxonomy" id="97359"/>
    <lineage>
        <taxon>Eukaryota</taxon>
        <taxon>Fungi</taxon>
        <taxon>Dikarya</taxon>
        <taxon>Basidiomycota</taxon>
        <taxon>Agaricomycotina</taxon>
        <taxon>Agaricomycetes</taxon>
        <taxon>Agaricomycetidae</taxon>
        <taxon>Agaricales</taxon>
        <taxon>Schizophyllaceae</taxon>
        <taxon>Schizophyllum</taxon>
    </lineage>
</organism>
<dbReference type="GO" id="GO:0005634">
    <property type="term" value="C:nucleus"/>
    <property type="evidence" value="ECO:0007669"/>
    <property type="project" value="UniProtKB-SubCell"/>
</dbReference>
<dbReference type="Proteomes" id="UP000320762">
    <property type="component" value="Unassembled WGS sequence"/>
</dbReference>
<protein>
    <submittedName>
        <fullName evidence="5">PUA-like domain-containing protein</fullName>
    </submittedName>
</protein>
<keyword evidence="1 2" id="KW-0539">Nucleus</keyword>
<dbReference type="PROSITE" id="PS51015">
    <property type="entry name" value="YDG"/>
    <property type="match status" value="1"/>
</dbReference>
<reference evidence="5 6" key="1">
    <citation type="journal article" date="2019" name="New Phytol.">
        <title>Comparative genomics reveals unique wood-decay strategies and fruiting body development in the Schizophyllaceae.</title>
        <authorList>
            <person name="Almasi E."/>
            <person name="Sahu N."/>
            <person name="Krizsan K."/>
            <person name="Balint B."/>
            <person name="Kovacs G.M."/>
            <person name="Kiss B."/>
            <person name="Cseklye J."/>
            <person name="Drula E."/>
            <person name="Henrissat B."/>
            <person name="Nagy I."/>
            <person name="Chovatia M."/>
            <person name="Adam C."/>
            <person name="LaButti K."/>
            <person name="Lipzen A."/>
            <person name="Riley R."/>
            <person name="Grigoriev I.V."/>
            <person name="Nagy L.G."/>
        </authorList>
    </citation>
    <scope>NUCLEOTIDE SEQUENCE [LARGE SCALE GENOMIC DNA]</scope>
    <source>
        <strain evidence="5 6">NL-1724</strain>
    </source>
</reference>
<dbReference type="Pfam" id="PF02182">
    <property type="entry name" value="SAD_SRA"/>
    <property type="match status" value="1"/>
</dbReference>
<feature type="compositionally biased region" description="Basic and acidic residues" evidence="3">
    <location>
        <begin position="201"/>
        <end position="215"/>
    </location>
</feature>
<evidence type="ECO:0000313" key="5">
    <source>
        <dbReference type="EMBL" id="TRM56686.1"/>
    </source>
</evidence>
<feature type="compositionally biased region" description="Basic and acidic residues" evidence="3">
    <location>
        <begin position="450"/>
        <end position="468"/>
    </location>
</feature>
<dbReference type="InterPro" id="IPR003105">
    <property type="entry name" value="SRA_YDG"/>
</dbReference>
<comment type="caution">
    <text evidence="5">The sequence shown here is derived from an EMBL/GenBank/DDBJ whole genome shotgun (WGS) entry which is preliminary data.</text>
</comment>
<feature type="domain" description="YDG" evidence="4">
    <location>
        <begin position="9"/>
        <end position="151"/>
    </location>
</feature>
<gene>
    <name evidence="5" type="ORF">BD626DRAFT_517964</name>
</gene>
<name>A0A550BW04_9AGAR</name>
<sequence length="496" mass="53198">MPHNGKRYGDIPGIPPGTIFTDRKALKESGVHAVVRQGIHAEKLASGAYSVLVNGGYHDDDQGETIVYIGHGGLDSKTGKQVNDQIWTYQNKSLQTSYTTRKPVRVIRGHQLNSPYAPEFGFRYDGLYRVMNVYSRRRDGMPRECVAVLERITGQPPLPPPRNIAGPSQASEVARPEEVGLLRPVEATVAPHVEGGVASRVEGRVSRPAEGRAARPAEGAVTARSTPARPGCGQGQGGRDHRPGFSNVIDISSEEEEESVARPTRMDAARTPGSNANRTPGSNAARPPATDAARPPATDASRTLGWSGSHAMPIEISDSEEDEDGVSAGPSSSAVAQLHSSAGLQLSMKAQPQPVMVGQHMTASTTNPTHIGVKRGRTARRSHPAKRACLVGADDRARQALSRKHATGDMPPPWPATSAEPTAMPADDRALRRSQSVGSVSSAGQQTSVADKDRRGRVMDKGNRERVNRSRSRKGRLDENDEIDVRSRDVLAGGRR</sequence>
<dbReference type="SMART" id="SM00466">
    <property type="entry name" value="SRA"/>
    <property type="match status" value="1"/>
</dbReference>
<evidence type="ECO:0000313" key="6">
    <source>
        <dbReference type="Proteomes" id="UP000320762"/>
    </source>
</evidence>
<dbReference type="PANTHER" id="PTHR14140">
    <property type="entry name" value="E3 UBIQUITIN-PROTEIN LIGASE UHRF-RELATED"/>
    <property type="match status" value="1"/>
</dbReference>
<feature type="compositionally biased region" description="Basic residues" evidence="3">
    <location>
        <begin position="372"/>
        <end position="386"/>
    </location>
</feature>
<dbReference type="InterPro" id="IPR015947">
    <property type="entry name" value="PUA-like_sf"/>
</dbReference>